<evidence type="ECO:0000256" key="1">
    <source>
        <dbReference type="SAM" id="MobiDB-lite"/>
    </source>
</evidence>
<gene>
    <name evidence="2" type="ORF">MHBO_004221</name>
</gene>
<name>A0ABV2ASR6_9EUKA</name>
<evidence type="ECO:0000313" key="3">
    <source>
        <dbReference type="Proteomes" id="UP001439008"/>
    </source>
</evidence>
<dbReference type="Proteomes" id="UP001439008">
    <property type="component" value="Unassembled WGS sequence"/>
</dbReference>
<dbReference type="EMBL" id="JBDODL010003460">
    <property type="protein sequence ID" value="MES1922697.1"/>
    <property type="molecule type" value="Genomic_DNA"/>
</dbReference>
<keyword evidence="3" id="KW-1185">Reference proteome</keyword>
<evidence type="ECO:0000313" key="2">
    <source>
        <dbReference type="EMBL" id="MES1922697.1"/>
    </source>
</evidence>
<reference evidence="2 3" key="1">
    <citation type="journal article" date="2024" name="BMC Biol.">
        <title>Comparative genomics of Ascetosporea gives new insight into the evolutionary basis for animal parasitism in Rhizaria.</title>
        <authorList>
            <person name="Hiltunen Thoren M."/>
            <person name="Onut-Brannstrom I."/>
            <person name="Alfjorden A."/>
            <person name="Peckova H."/>
            <person name="Swords F."/>
            <person name="Hooper C."/>
            <person name="Holzer A.S."/>
            <person name="Bass D."/>
            <person name="Burki F."/>
        </authorList>
    </citation>
    <scope>NUCLEOTIDE SEQUENCE [LARGE SCALE GENOMIC DNA]</scope>
    <source>
        <strain evidence="2">20-A016</strain>
    </source>
</reference>
<proteinExistence type="predicted"/>
<feature type="region of interest" description="Disordered" evidence="1">
    <location>
        <begin position="1"/>
        <end position="58"/>
    </location>
</feature>
<accession>A0ABV2ASR6</accession>
<organism evidence="2 3">
    <name type="scientific">Bonamia ostreae</name>
    <dbReference type="NCBI Taxonomy" id="126728"/>
    <lineage>
        <taxon>Eukaryota</taxon>
        <taxon>Sar</taxon>
        <taxon>Rhizaria</taxon>
        <taxon>Endomyxa</taxon>
        <taxon>Ascetosporea</taxon>
        <taxon>Haplosporida</taxon>
        <taxon>Bonamia</taxon>
    </lineage>
</organism>
<comment type="caution">
    <text evidence="2">The sequence shown here is derived from an EMBL/GenBank/DDBJ whole genome shotgun (WGS) entry which is preliminary data.</text>
</comment>
<protein>
    <submittedName>
        <fullName evidence="2">Uncharacterized protein</fullName>
    </submittedName>
</protein>
<sequence>MGKPDLAAQAEGRNPEPIMGDHRNPNNPWLDFKSSKSKRVRNKSGFGDFERPSKKKRY</sequence>